<evidence type="ECO:0000256" key="4">
    <source>
        <dbReference type="ARBA" id="ARBA00022833"/>
    </source>
</evidence>
<keyword evidence="4" id="KW-0862">Zinc</keyword>
<evidence type="ECO:0000256" key="6">
    <source>
        <dbReference type="PROSITE-ProRule" id="PRU00146"/>
    </source>
</evidence>
<comment type="subcellular location">
    <subcellularLocation>
        <location evidence="1">Nucleus</location>
    </subcellularLocation>
</comment>
<dbReference type="SMART" id="SM00249">
    <property type="entry name" value="PHD"/>
    <property type="match status" value="2"/>
</dbReference>
<dbReference type="Pfam" id="PF00628">
    <property type="entry name" value="PHD"/>
    <property type="match status" value="1"/>
</dbReference>
<keyword evidence="2" id="KW-0479">Metal-binding</keyword>
<dbReference type="InterPro" id="IPR047365">
    <property type="entry name" value="Tudor_AtPTM-like"/>
</dbReference>
<dbReference type="Pfam" id="PF15612">
    <property type="entry name" value="WHIM1"/>
    <property type="match status" value="1"/>
</dbReference>
<dbReference type="Gene3D" id="3.30.40.10">
    <property type="entry name" value="Zinc/RING finger domain, C3HC4 (zinc finger)"/>
    <property type="match status" value="2"/>
</dbReference>
<accession>A0A6J5X9M1</accession>
<dbReference type="EMBL" id="CAEKKB010000004">
    <property type="protein sequence ID" value="CAB4308722.1"/>
    <property type="molecule type" value="Genomic_DNA"/>
</dbReference>
<keyword evidence="10" id="KW-1185">Reference proteome</keyword>
<dbReference type="OrthoDB" id="784962at2759"/>
<feature type="region of interest" description="Disordered" evidence="7">
    <location>
        <begin position="408"/>
        <end position="427"/>
    </location>
</feature>
<dbReference type="Proteomes" id="UP000507245">
    <property type="component" value="Unassembled WGS sequence"/>
</dbReference>
<feature type="region of interest" description="Disordered" evidence="7">
    <location>
        <begin position="63"/>
        <end position="85"/>
    </location>
</feature>
<feature type="domain" description="PHD-type" evidence="8">
    <location>
        <begin position="615"/>
        <end position="662"/>
    </location>
</feature>
<dbReference type="InterPro" id="IPR001965">
    <property type="entry name" value="Znf_PHD"/>
</dbReference>
<dbReference type="SUPFAM" id="SSF57903">
    <property type="entry name" value="FYVE/PHD zinc finger"/>
    <property type="match status" value="2"/>
</dbReference>
<feature type="compositionally biased region" description="Basic residues" evidence="7">
    <location>
        <begin position="1421"/>
        <end position="1434"/>
    </location>
</feature>
<evidence type="ECO:0000313" key="9">
    <source>
        <dbReference type="EMBL" id="CAB4308722.1"/>
    </source>
</evidence>
<keyword evidence="5" id="KW-0539">Nucleus</keyword>
<dbReference type="CDD" id="cd20401">
    <property type="entry name" value="Tudor_AtPTM-like"/>
    <property type="match status" value="1"/>
</dbReference>
<evidence type="ECO:0000313" key="10">
    <source>
        <dbReference type="Proteomes" id="UP000507245"/>
    </source>
</evidence>
<dbReference type="InterPro" id="IPR013083">
    <property type="entry name" value="Znf_RING/FYVE/PHD"/>
</dbReference>
<dbReference type="InterPro" id="IPR028942">
    <property type="entry name" value="WHIM1_dom"/>
</dbReference>
<gene>
    <name evidence="9" type="ORF">ORAREDHAP_LOCUS28499</name>
</gene>
<name>A0A6J5X9M1_PRUAR</name>
<sequence>MEFVGRTVRKEFKGFGCFTGTVKSYSPSSGLFEVVYEDGDSEELNFAEVSLLLGGGEPNLVEEEVKPSRLGRKPKKRRRVERKREIRGNSGNAAEVIFGNDSGFGGDLNKNCDLSDGSEGGLEMGQAFGGNLRESVEVDGNLNDNVNCSKGLDKTLEQQSVLNVNLNGNRVDNLKDGIDLNAEFNLNGGCDLNVDLNVGKEEISEKRDCIDLNLDASGDFAQNLNGDSLDGSTAVTHGTQRRGCYFDLNLEVNEDFKDTEGDCEEKFKVCPKFEMIEENQKKERSGDTEEKVIEDGNANETWKEVYIDITEDNPMTSVGDLIDCAAAERLNNQNSCSSGDLKADNSLGVLDTSCMKDCGLVEVLVKDSLSEARTPMIHGDSGGPNIQRSSRRKRRKLLDNLKSTTTETVLRRSTRRGSAQNHNSITSFSVSDPLSSSAVSAITEEKPVISGCEETEKPSHSIISEPLKLEDFVAALKCKSPSSLFDYVHLAILQTLRKHLEWLANDGSESASDCLRSLNWDLLDLITCFKIFKTDYYEQPASVKVEILKCLCDDLIEVEAIRSEINRRSLAAEPEIVFDRNVSYEVCKKRKAPVDIAGITYLNDEVVGDTTDWNSDECCLCKMDGSLICCDGCPAAYHSKCVGVANDLLPEGDWYCPECSIDRHKPWMKPQKSLRGAELLGIDPRGRLFFKSCGYLLVSDSCDTESKFNYYHRDDLIKVIKVLRSSDFFYGGILVEIYKHWDIPVSFNGANSNIGCSVPQDPSAFPETCAVKNETYEARKLQENSCNIGSDVSKSINLLDSMTVTASPNITSEGSAETMQVQRRSVIQYDSDRPADFLNQSDLVGKLYPEDCSLTSTSITTRKRDTSEVHCGIGYMNCYSFGQIASSVAEELTRKSSDKIKEDTIITEEEIISAQMKTILKKSSKFSGPNVGNLNLDAQKEKCGWCFSCKAPADYGDCLFIMSMGPVQDVSNSNITGFQSKRNQDGHLNDVRCQILSIHDRLQGLLLGPLLNPHHRELWRKSLLKASDLASIKHLLLMLEANLHHLALSADWLKHVDSVVTMGSASHVVTSLRAYSKNVINRKRSKCSDIEPTPTSNAASGLGMFWWRGGRLSRQVFSWKVLPRSLTSKAARQAGCSKILGILYPENSEYAKRSKSVSWQAAVEASISAEQLALQVRELDLNIRWNDIENSHPLPMLDKESRKSIKLFKKVIVRRKCSEGKVVNYLLDFGKRRGIPDIVKKHGSLLEEPFSERKKYWLDESYLPLHLLKSFEERRIARKSSDVKSGKVIEVGRVAKRPREKKGFMYLFSKAERSEYHKCGHCNKDVLMREAVSCQYCKGVVFSLCVSVSVCFFHKRHARKSAGAVVARCKYTCHRCQNGVCAKIDTKIRKVETKGGKVQSQKSSVPLRRSPRKVKCLPLQNKKRSKRKKGKKASPIRGHPNDERAMLFRDKKLLAHSGCSPVILDQLKCPLCCEASYTSALNYISCEICRVWFHAEAFGLSSENIDKLIGFRCHMCRQRNPPVCPHLVVVKTDVSQLAEAQNDAGVDFSEEVPNTVPPLSESALNLPALMKHLQLKIFNDIEVKFHRKCVARQGAFLCDEVVAAKPCISRTIRKSNEPTGSRCVATPEAGDV</sequence>
<dbReference type="Pfam" id="PF02791">
    <property type="entry name" value="DDT"/>
    <property type="match status" value="1"/>
</dbReference>
<reference evidence="10" key="1">
    <citation type="journal article" date="2020" name="Genome Biol.">
        <title>Gamete binning: chromosome-level and haplotype-resolved genome assembly enabled by high-throughput single-cell sequencing of gamete genomes.</title>
        <authorList>
            <person name="Campoy J.A."/>
            <person name="Sun H."/>
            <person name="Goel M."/>
            <person name="Jiao W.-B."/>
            <person name="Folz-Donahue K."/>
            <person name="Wang N."/>
            <person name="Rubio M."/>
            <person name="Liu C."/>
            <person name="Kukat C."/>
            <person name="Ruiz D."/>
            <person name="Huettel B."/>
            <person name="Schneeberger K."/>
        </authorList>
    </citation>
    <scope>NUCLEOTIDE SEQUENCE [LARGE SCALE GENOMIC DNA]</scope>
    <source>
        <strain evidence="10">cv. Rojo Pasion</strain>
    </source>
</reference>
<dbReference type="CDD" id="cd15517">
    <property type="entry name" value="PHD_TCF19_like"/>
    <property type="match status" value="1"/>
</dbReference>
<dbReference type="InterPro" id="IPR019786">
    <property type="entry name" value="Zinc_finger_PHD-type_CS"/>
</dbReference>
<dbReference type="InterPro" id="IPR019787">
    <property type="entry name" value="Znf_PHD-finger"/>
</dbReference>
<feature type="compositionally biased region" description="Basic residues" evidence="7">
    <location>
        <begin position="69"/>
        <end position="81"/>
    </location>
</feature>
<organism evidence="9 10">
    <name type="scientific">Prunus armeniaca</name>
    <name type="common">Apricot</name>
    <name type="synonym">Armeniaca vulgaris</name>
    <dbReference type="NCBI Taxonomy" id="36596"/>
    <lineage>
        <taxon>Eukaryota</taxon>
        <taxon>Viridiplantae</taxon>
        <taxon>Streptophyta</taxon>
        <taxon>Embryophyta</taxon>
        <taxon>Tracheophyta</taxon>
        <taxon>Spermatophyta</taxon>
        <taxon>Magnoliopsida</taxon>
        <taxon>eudicotyledons</taxon>
        <taxon>Gunneridae</taxon>
        <taxon>Pentapetalae</taxon>
        <taxon>rosids</taxon>
        <taxon>fabids</taxon>
        <taxon>Rosales</taxon>
        <taxon>Rosaceae</taxon>
        <taxon>Amygdaloideae</taxon>
        <taxon>Amygdaleae</taxon>
        <taxon>Prunus</taxon>
    </lineage>
</organism>
<dbReference type="PANTHER" id="PTHR46508:SF5">
    <property type="entry name" value="PHD-FINGER AND DNA BINDING DOMAIN-CONTAINING PROTEIN"/>
    <property type="match status" value="1"/>
</dbReference>
<evidence type="ECO:0000256" key="2">
    <source>
        <dbReference type="ARBA" id="ARBA00022723"/>
    </source>
</evidence>
<feature type="region of interest" description="Disordered" evidence="7">
    <location>
        <begin position="1421"/>
        <end position="1441"/>
    </location>
</feature>
<proteinExistence type="predicted"/>
<dbReference type="PROSITE" id="PS01359">
    <property type="entry name" value="ZF_PHD_1"/>
    <property type="match status" value="1"/>
</dbReference>
<dbReference type="InterPro" id="IPR056618">
    <property type="entry name" value="Chromo_PTM"/>
</dbReference>
<dbReference type="InterPro" id="IPR018501">
    <property type="entry name" value="DDT_dom"/>
</dbReference>
<dbReference type="PROSITE" id="PS50016">
    <property type="entry name" value="ZF_PHD_2"/>
    <property type="match status" value="1"/>
</dbReference>
<dbReference type="GO" id="GO:0005634">
    <property type="term" value="C:nucleus"/>
    <property type="evidence" value="ECO:0007669"/>
    <property type="project" value="UniProtKB-SubCell"/>
</dbReference>
<dbReference type="GO" id="GO:0000785">
    <property type="term" value="C:chromatin"/>
    <property type="evidence" value="ECO:0007669"/>
    <property type="project" value="UniProtKB-ARBA"/>
</dbReference>
<dbReference type="InterPro" id="IPR011011">
    <property type="entry name" value="Znf_FYVE_PHD"/>
</dbReference>
<dbReference type="PANTHER" id="PTHR46508">
    <property type="entry name" value="PHD FINGER FAMILY PROTEIN"/>
    <property type="match status" value="1"/>
</dbReference>
<dbReference type="Pfam" id="PF24294">
    <property type="entry name" value="Chromo_PTM"/>
    <property type="match status" value="1"/>
</dbReference>
<protein>
    <recommendedName>
        <fullName evidence="8">PHD-type domain-containing protein</fullName>
    </recommendedName>
</protein>
<evidence type="ECO:0000256" key="7">
    <source>
        <dbReference type="SAM" id="MobiDB-lite"/>
    </source>
</evidence>
<evidence type="ECO:0000256" key="3">
    <source>
        <dbReference type="ARBA" id="ARBA00022771"/>
    </source>
</evidence>
<evidence type="ECO:0000259" key="8">
    <source>
        <dbReference type="PROSITE" id="PS50016"/>
    </source>
</evidence>
<dbReference type="Pfam" id="PF21743">
    <property type="entry name" value="PTM_DIR17_Tudor"/>
    <property type="match status" value="1"/>
</dbReference>
<evidence type="ECO:0000256" key="5">
    <source>
        <dbReference type="ARBA" id="ARBA00023242"/>
    </source>
</evidence>
<feature type="region of interest" description="Disordered" evidence="7">
    <location>
        <begin position="375"/>
        <end position="398"/>
    </location>
</feature>
<evidence type="ECO:0000256" key="1">
    <source>
        <dbReference type="ARBA" id="ARBA00004123"/>
    </source>
</evidence>
<keyword evidence="3 6" id="KW-0863">Zinc-finger</keyword>
<feature type="compositionally biased region" description="Polar residues" evidence="7">
    <location>
        <begin position="416"/>
        <end position="426"/>
    </location>
</feature>
<dbReference type="GO" id="GO:0008270">
    <property type="term" value="F:zinc ion binding"/>
    <property type="evidence" value="ECO:0007669"/>
    <property type="project" value="UniProtKB-KW"/>
</dbReference>